<organism evidence="2">
    <name type="scientific">freshwater metagenome</name>
    <dbReference type="NCBI Taxonomy" id="449393"/>
    <lineage>
        <taxon>unclassified sequences</taxon>
        <taxon>metagenomes</taxon>
        <taxon>ecological metagenomes</taxon>
    </lineage>
</organism>
<dbReference type="GO" id="GO:0051536">
    <property type="term" value="F:iron-sulfur cluster binding"/>
    <property type="evidence" value="ECO:0007669"/>
    <property type="project" value="InterPro"/>
</dbReference>
<keyword evidence="1" id="KW-0560">Oxidoreductase</keyword>
<dbReference type="InterPro" id="IPR036010">
    <property type="entry name" value="2Fe-2S_ferredoxin-like_sf"/>
</dbReference>
<reference evidence="2" key="1">
    <citation type="submission" date="2020-05" db="EMBL/GenBank/DDBJ databases">
        <authorList>
            <person name="Chiriac C."/>
            <person name="Salcher M."/>
            <person name="Ghai R."/>
            <person name="Kavagutti S V."/>
        </authorList>
    </citation>
    <scope>NUCLEOTIDE SEQUENCE</scope>
</reference>
<dbReference type="GO" id="GO:0016491">
    <property type="term" value="F:oxidoreductase activity"/>
    <property type="evidence" value="ECO:0007669"/>
    <property type="project" value="UniProtKB-KW"/>
</dbReference>
<dbReference type="InterPro" id="IPR042204">
    <property type="entry name" value="2Fe-2S-bd_N"/>
</dbReference>
<dbReference type="AlphaFoldDB" id="A0A6J6SKY4"/>
<gene>
    <name evidence="2" type="ORF">UFOPK2782_00607</name>
</gene>
<proteinExistence type="predicted"/>
<accession>A0A6J6SKY4</accession>
<sequence>MNENTSGRIPLDGNIERGAAVTIDLNGKPVTAYLGESVATVLLSESVFAMRTTTSGESRGVFCGMGVCFDCLVVVDEKPNTRACMTWIKAGMKIRTQEGLKASN</sequence>
<dbReference type="EMBL" id="CAEZYS010000062">
    <property type="protein sequence ID" value="CAB4735636.1"/>
    <property type="molecule type" value="Genomic_DNA"/>
</dbReference>
<name>A0A6J6SKY4_9ZZZZ</name>
<evidence type="ECO:0000256" key="1">
    <source>
        <dbReference type="ARBA" id="ARBA00023002"/>
    </source>
</evidence>
<dbReference type="Gene3D" id="3.10.20.440">
    <property type="entry name" value="2Fe-2S iron-sulphur cluster binding domain, sarcosine oxidase, alpha subunit, N-terminal domain"/>
    <property type="match status" value="1"/>
</dbReference>
<protein>
    <submittedName>
        <fullName evidence="2">Unannotated protein</fullName>
    </submittedName>
</protein>
<dbReference type="Pfam" id="PF13510">
    <property type="entry name" value="Fer2_4"/>
    <property type="match status" value="1"/>
</dbReference>
<evidence type="ECO:0000313" key="2">
    <source>
        <dbReference type="EMBL" id="CAB4735636.1"/>
    </source>
</evidence>
<dbReference type="SUPFAM" id="SSF54292">
    <property type="entry name" value="2Fe-2S ferredoxin-like"/>
    <property type="match status" value="1"/>
</dbReference>